<gene>
    <name evidence="1" type="ORF">O1611_g10181</name>
</gene>
<evidence type="ECO:0000313" key="2">
    <source>
        <dbReference type="Proteomes" id="UP001153332"/>
    </source>
</evidence>
<keyword evidence="2" id="KW-1185">Reference proteome</keyword>
<reference evidence="1" key="1">
    <citation type="submission" date="2022-12" db="EMBL/GenBank/DDBJ databases">
        <title>Genome Sequence of Lasiodiplodia mahajangana.</title>
        <authorList>
            <person name="Buettner E."/>
        </authorList>
    </citation>
    <scope>NUCLEOTIDE SEQUENCE</scope>
    <source>
        <strain evidence="1">VT137</strain>
    </source>
</reference>
<proteinExistence type="predicted"/>
<protein>
    <submittedName>
        <fullName evidence="1">Uncharacterized protein</fullName>
    </submittedName>
</protein>
<name>A0ACC2J104_9PEZI</name>
<organism evidence="1 2">
    <name type="scientific">Lasiodiplodia mahajangana</name>
    <dbReference type="NCBI Taxonomy" id="1108764"/>
    <lineage>
        <taxon>Eukaryota</taxon>
        <taxon>Fungi</taxon>
        <taxon>Dikarya</taxon>
        <taxon>Ascomycota</taxon>
        <taxon>Pezizomycotina</taxon>
        <taxon>Dothideomycetes</taxon>
        <taxon>Dothideomycetes incertae sedis</taxon>
        <taxon>Botryosphaeriales</taxon>
        <taxon>Botryosphaeriaceae</taxon>
        <taxon>Lasiodiplodia</taxon>
    </lineage>
</organism>
<comment type="caution">
    <text evidence="1">The sequence shown here is derived from an EMBL/GenBank/DDBJ whole genome shotgun (WGS) entry which is preliminary data.</text>
</comment>
<dbReference type="EMBL" id="JAPUUL010003895">
    <property type="protein sequence ID" value="KAJ8121140.1"/>
    <property type="molecule type" value="Genomic_DNA"/>
</dbReference>
<sequence>MRGQDSWTAPSSEVVGTAATTNAGDSTQTQYVTETIVQTVLIPVTAPIPRPTSPPNSTSIGTVNTVGTIASLVGTAPFNVTPVGNVSFTRSPPSIRSPVISGGKSLSQRAWSSIMVLATTFSVLSF</sequence>
<accession>A0ACC2J104</accession>
<dbReference type="Proteomes" id="UP001153332">
    <property type="component" value="Unassembled WGS sequence"/>
</dbReference>
<evidence type="ECO:0000313" key="1">
    <source>
        <dbReference type="EMBL" id="KAJ8121140.1"/>
    </source>
</evidence>